<feature type="chain" id="PRO_5045925128" evidence="1">
    <location>
        <begin position="29"/>
        <end position="632"/>
    </location>
</feature>
<sequence>MPSALRRPVYRAVATLVLVLGLTGAARAEAPADTRSAQTQDLQSEAGRQRFIITRQAERPFPRPGQGSPETQALGALNLALALLWLGGEEQVRQANDLLSAFLDGAATAPWYKGVTPRHRAGAPADNDYFHFQPAQYLFRMVSMPGGAARLSNANREKIQALMRDWAHTECRIEEARGDVWTIWGSENHAALRDGSCWAAAVLLSSDPSLEGIEYADGSDAAEQRNAWIAHLKRWLRSRGRSGALVEYFSPTYAQYTLLNIQLYADFSEDAELRGLARSYLDLWWAQWAQEQVDGVHGGSKTRSYAKSVPDGTAMPITAWLYFGLGERPKRLPPGEAPMAVSSYRPPALVAALATASGARGVYDVFTRAPGLPRSPMEPGPVYHIDAARNGVLRVTRVAPGFAMGMGMVPLLRDVDWTAISSQNRWSGLVFEGGNPRARIVPSVLLPRGRKSYNALFGVQNGATQIVRGVFPDEARHPPRMGVWIGKPLRKLEQGDWIFVEHGAFAAVRPAFGGWKPDPAAEGWMVLNDPSSPIVLQAAAREDYPNLSSFIGAVAGMEIDRTETEVSVRGLGDAGRLTLGLGTNGTLLIDGKPVDLQSPFVMRSPFINQAKGSGTVEMRFGEAELDLDFGQP</sequence>
<dbReference type="RefSeq" id="WP_319843911.1">
    <property type="nucleotide sequence ID" value="NZ_JAXAFJ010000003.1"/>
</dbReference>
<reference evidence="2 3" key="1">
    <citation type="submission" date="2023-11" db="EMBL/GenBank/DDBJ databases">
        <authorList>
            <person name="Bao R."/>
        </authorList>
    </citation>
    <scope>NUCLEOTIDE SEQUENCE [LARGE SCALE GENOMIC DNA]</scope>
    <source>
        <strain evidence="2 3">PJ23</strain>
    </source>
</reference>
<dbReference type="EMBL" id="JAXAFJ010000003">
    <property type="protein sequence ID" value="MDX6805784.1"/>
    <property type="molecule type" value="Genomic_DNA"/>
</dbReference>
<protein>
    <submittedName>
        <fullName evidence="2">Uncharacterized protein</fullName>
    </submittedName>
</protein>
<evidence type="ECO:0000313" key="3">
    <source>
        <dbReference type="Proteomes" id="UP001274321"/>
    </source>
</evidence>
<evidence type="ECO:0000313" key="2">
    <source>
        <dbReference type="EMBL" id="MDX6805784.1"/>
    </source>
</evidence>
<keyword evidence="1" id="KW-0732">Signal</keyword>
<name>A0ABU4RLT3_9HYPH</name>
<comment type="caution">
    <text evidence="2">The sequence shown here is derived from an EMBL/GenBank/DDBJ whole genome shotgun (WGS) entry which is preliminary data.</text>
</comment>
<accession>A0ABU4RLT3</accession>
<organism evidence="2 3">
    <name type="scientific">Terrihabitans rhizophilus</name>
    <dbReference type="NCBI Taxonomy" id="3092662"/>
    <lineage>
        <taxon>Bacteria</taxon>
        <taxon>Pseudomonadati</taxon>
        <taxon>Pseudomonadota</taxon>
        <taxon>Alphaproteobacteria</taxon>
        <taxon>Hyphomicrobiales</taxon>
        <taxon>Terrihabitans</taxon>
    </lineage>
</organism>
<proteinExistence type="predicted"/>
<keyword evidence="3" id="KW-1185">Reference proteome</keyword>
<gene>
    <name evidence="2" type="ORF">SCD90_06890</name>
</gene>
<feature type="signal peptide" evidence="1">
    <location>
        <begin position="1"/>
        <end position="28"/>
    </location>
</feature>
<evidence type="ECO:0000256" key="1">
    <source>
        <dbReference type="SAM" id="SignalP"/>
    </source>
</evidence>
<dbReference type="Proteomes" id="UP001274321">
    <property type="component" value="Unassembled WGS sequence"/>
</dbReference>